<dbReference type="OrthoDB" id="531692at2759"/>
<evidence type="ECO:0000313" key="2">
    <source>
        <dbReference type="EMBL" id="GAX72607.1"/>
    </source>
</evidence>
<dbReference type="InterPro" id="IPR009218">
    <property type="entry name" value="HD_phosphohydro"/>
</dbReference>
<keyword evidence="3" id="KW-1185">Reference proteome</keyword>
<dbReference type="PANTHER" id="PTHR21174">
    <property type="match status" value="1"/>
</dbReference>
<dbReference type="PANTHER" id="PTHR21174:SF0">
    <property type="entry name" value="HD PHOSPHOHYDROLASE FAMILY PROTEIN-RELATED"/>
    <property type="match status" value="1"/>
</dbReference>
<name>A0A250WP48_9CHLO</name>
<evidence type="ECO:0008006" key="4">
    <source>
        <dbReference type="Google" id="ProtNLM"/>
    </source>
</evidence>
<dbReference type="Gene3D" id="1.10.3210.10">
    <property type="entry name" value="Hypothetical protein af1432"/>
    <property type="match status" value="1"/>
</dbReference>
<accession>A0A250WP48</accession>
<evidence type="ECO:0000256" key="1">
    <source>
        <dbReference type="SAM" id="MobiDB-lite"/>
    </source>
</evidence>
<comment type="caution">
    <text evidence="2">The sequence shown here is derived from an EMBL/GenBank/DDBJ whole genome shotgun (WGS) entry which is preliminary data.</text>
</comment>
<dbReference type="Proteomes" id="UP000232323">
    <property type="component" value="Unassembled WGS sequence"/>
</dbReference>
<evidence type="ECO:0000313" key="3">
    <source>
        <dbReference type="Proteomes" id="UP000232323"/>
    </source>
</evidence>
<dbReference type="EMBL" id="BEGY01000001">
    <property type="protein sequence ID" value="GAX72607.1"/>
    <property type="molecule type" value="Genomic_DNA"/>
</dbReference>
<dbReference type="SUPFAM" id="SSF109604">
    <property type="entry name" value="HD-domain/PDEase-like"/>
    <property type="match status" value="1"/>
</dbReference>
<protein>
    <recommendedName>
        <fullName evidence="4">PDEase domain-containing protein</fullName>
    </recommendedName>
</protein>
<proteinExistence type="predicted"/>
<organism evidence="2 3">
    <name type="scientific">Chlamydomonas eustigma</name>
    <dbReference type="NCBI Taxonomy" id="1157962"/>
    <lineage>
        <taxon>Eukaryota</taxon>
        <taxon>Viridiplantae</taxon>
        <taxon>Chlorophyta</taxon>
        <taxon>core chlorophytes</taxon>
        <taxon>Chlorophyceae</taxon>
        <taxon>CS clade</taxon>
        <taxon>Chlamydomonadales</taxon>
        <taxon>Chlamydomonadaceae</taxon>
        <taxon>Chlamydomonas</taxon>
    </lineage>
</organism>
<feature type="region of interest" description="Disordered" evidence="1">
    <location>
        <begin position="177"/>
        <end position="213"/>
    </location>
</feature>
<sequence length="356" mass="39264">MTSLGCHAKGPSSNSRDLEAACWEVLTHRYTEDHRYYHNLTHLQDLFSLLDQGCLWYSQQQNVLEKKMQVKISPAVTLAALFHDVIYDPQRQDNEEASAAIAAELLEAGAQVPTDVIHEVTMLILATKSHQLPQTDTPADEQQQLQEKQAGVVSAGMTLLARQGSDGHLNKHQQVKAVSSQPTDPIASAGLGQCVDSRSEGKSTDQAEGCSMETQTCEATGDLPTAGRRQPSSTSTSAAFHVSAEEGCSVILSGRPAWELLMDADLGVLAATREQYMRYSQAIRREYSHLSEENFRSGRIMALQSLLSRNQIFISSWARANAMEERARSNMEAEINVLQDRASPPLQSQMQILHQT</sequence>
<reference evidence="2 3" key="1">
    <citation type="submission" date="2017-08" db="EMBL/GenBank/DDBJ databases">
        <title>Acidophilic green algal genome provides insights into adaptation to an acidic environment.</title>
        <authorList>
            <person name="Hirooka S."/>
            <person name="Hirose Y."/>
            <person name="Kanesaki Y."/>
            <person name="Higuchi S."/>
            <person name="Fujiwara T."/>
            <person name="Onuma R."/>
            <person name="Era A."/>
            <person name="Ohbayashi R."/>
            <person name="Uzuka A."/>
            <person name="Nozaki H."/>
            <person name="Yoshikawa H."/>
            <person name="Miyagishima S.Y."/>
        </authorList>
    </citation>
    <scope>NUCLEOTIDE SEQUENCE [LARGE SCALE GENOMIC DNA]</scope>
    <source>
        <strain evidence="2 3">NIES-2499</strain>
    </source>
</reference>
<dbReference type="AlphaFoldDB" id="A0A250WP48"/>
<gene>
    <name evidence="2" type="ORF">CEUSTIGMA_g63.t1</name>
</gene>